<comment type="similarity">
    <text evidence="1 4">Belongs to the aldehyde dehydrogenase family.</text>
</comment>
<evidence type="ECO:0000256" key="1">
    <source>
        <dbReference type="ARBA" id="ARBA00009986"/>
    </source>
</evidence>
<sequence length="408" mass="42662">DLIEGAADELAHIGVHENGTPLAFGSLVYGTAPADWFRYYAGWADKIEGRTVPVMPNDSLNYTIHEPFGVVAVLTAFNAPMSFLGMKVAPALAAGNAVVIKPSELAPFSTIRFAELCIEAGMPPGLVNVVTGLGDVGSALVRHQGVDKVTFTGGVSTARSILGDLAPLVRPAVLELGGKSAALLFNDGDLDAAVTTVMQNGVAMLAGQACVAPTRLLVQRDRYDEAVELAGEIAESIQVGDPADTGTLMGPLISASSQERVLNVIQQTVADGAGRLVYGGNRVGGTLAQGFFIEPTIFADVEPSSAVAQHEIFGPVLCIIPFDREEDAIRIANGTKYGLAGYVYTNDISRAHRCAAALRAGYLSINSFNIFPPAAPFGGYGQSGLGREGGQEGLLEMLQTKNVFLPLS</sequence>
<evidence type="ECO:0000256" key="4">
    <source>
        <dbReference type="RuleBase" id="RU003345"/>
    </source>
</evidence>
<dbReference type="FunFam" id="3.40.309.10:FF:000012">
    <property type="entry name" value="Betaine aldehyde dehydrogenase"/>
    <property type="match status" value="1"/>
</dbReference>
<accession>A0A7K3LGB9</accession>
<dbReference type="PROSITE" id="PS00070">
    <property type="entry name" value="ALDEHYDE_DEHYDR_CYS"/>
    <property type="match status" value="1"/>
</dbReference>
<evidence type="ECO:0000313" key="7">
    <source>
        <dbReference type="Proteomes" id="UP000466523"/>
    </source>
</evidence>
<dbReference type="PANTHER" id="PTHR11699">
    <property type="entry name" value="ALDEHYDE DEHYDROGENASE-RELATED"/>
    <property type="match status" value="1"/>
</dbReference>
<proteinExistence type="inferred from homology"/>
<dbReference type="Pfam" id="PF00171">
    <property type="entry name" value="Aldedh"/>
    <property type="match status" value="1"/>
</dbReference>
<dbReference type="InterPro" id="IPR016162">
    <property type="entry name" value="Ald_DH_N"/>
</dbReference>
<comment type="caution">
    <text evidence="6">The sequence shown here is derived from an EMBL/GenBank/DDBJ whole genome shotgun (WGS) entry which is preliminary data.</text>
</comment>
<dbReference type="PROSITE" id="PS00687">
    <property type="entry name" value="ALDEHYDE_DEHYDR_GLU"/>
    <property type="match status" value="1"/>
</dbReference>
<dbReference type="InterPro" id="IPR016161">
    <property type="entry name" value="Ald_DH/histidinol_DH"/>
</dbReference>
<evidence type="ECO:0000256" key="2">
    <source>
        <dbReference type="ARBA" id="ARBA00023002"/>
    </source>
</evidence>
<evidence type="ECO:0000256" key="3">
    <source>
        <dbReference type="PROSITE-ProRule" id="PRU10007"/>
    </source>
</evidence>
<dbReference type="RefSeq" id="WP_162113054.1">
    <property type="nucleotide sequence ID" value="NZ_JAACYR010000092.1"/>
</dbReference>
<evidence type="ECO:0000313" key="6">
    <source>
        <dbReference type="EMBL" id="NDJ91401.1"/>
    </source>
</evidence>
<dbReference type="FunFam" id="3.40.605.10:FF:000026">
    <property type="entry name" value="Aldehyde dehydrogenase, putative"/>
    <property type="match status" value="1"/>
</dbReference>
<dbReference type="Proteomes" id="UP000466523">
    <property type="component" value="Unassembled WGS sequence"/>
</dbReference>
<dbReference type="InterPro" id="IPR016160">
    <property type="entry name" value="Ald_DH_CS_CYS"/>
</dbReference>
<feature type="non-terminal residue" evidence="6">
    <location>
        <position position="1"/>
    </location>
</feature>
<organism evidence="6 7">
    <name type="scientific">Mycolicibacter kumamotonensis</name>
    <dbReference type="NCBI Taxonomy" id="354243"/>
    <lineage>
        <taxon>Bacteria</taxon>
        <taxon>Bacillati</taxon>
        <taxon>Actinomycetota</taxon>
        <taxon>Actinomycetes</taxon>
        <taxon>Mycobacteriales</taxon>
        <taxon>Mycobacteriaceae</taxon>
        <taxon>Mycolicibacter</taxon>
    </lineage>
</organism>
<feature type="active site" evidence="3">
    <location>
        <position position="175"/>
    </location>
</feature>
<dbReference type="SUPFAM" id="SSF53720">
    <property type="entry name" value="ALDH-like"/>
    <property type="match status" value="1"/>
</dbReference>
<dbReference type="Gene3D" id="3.40.605.10">
    <property type="entry name" value="Aldehyde Dehydrogenase, Chain A, domain 1"/>
    <property type="match status" value="1"/>
</dbReference>
<dbReference type="InterPro" id="IPR029510">
    <property type="entry name" value="Ald_DH_CS_GLU"/>
</dbReference>
<dbReference type="GO" id="GO:0016620">
    <property type="term" value="F:oxidoreductase activity, acting on the aldehyde or oxo group of donors, NAD or NADP as acceptor"/>
    <property type="evidence" value="ECO:0007669"/>
    <property type="project" value="InterPro"/>
</dbReference>
<dbReference type="EMBL" id="JAACYR010000092">
    <property type="protein sequence ID" value="NDJ91401.1"/>
    <property type="molecule type" value="Genomic_DNA"/>
</dbReference>
<evidence type="ECO:0000259" key="5">
    <source>
        <dbReference type="Pfam" id="PF00171"/>
    </source>
</evidence>
<protein>
    <submittedName>
        <fullName evidence="6">Aldehyde dehydrogenase family protein</fullName>
    </submittedName>
</protein>
<keyword evidence="2 4" id="KW-0560">Oxidoreductase</keyword>
<feature type="domain" description="Aldehyde dehydrogenase" evidence="5">
    <location>
        <begin position="1"/>
        <end position="403"/>
    </location>
</feature>
<name>A0A7K3LGB9_9MYCO</name>
<dbReference type="InterPro" id="IPR016163">
    <property type="entry name" value="Ald_DH_C"/>
</dbReference>
<dbReference type="InterPro" id="IPR015590">
    <property type="entry name" value="Aldehyde_DH_dom"/>
</dbReference>
<reference evidence="6 7" key="1">
    <citation type="submission" date="2020-01" db="EMBL/GenBank/DDBJ databases">
        <authorList>
            <person name="Sanchez-Estrada R."/>
            <person name="Gonzalez-Y-Merchand J.A."/>
            <person name="Rivera-Gutierrez S."/>
        </authorList>
    </citation>
    <scope>NUCLEOTIDE SEQUENCE [LARGE SCALE GENOMIC DNA]</scope>
    <source>
        <strain evidence="6 7">CST 7247</strain>
    </source>
</reference>
<dbReference type="Gene3D" id="3.40.309.10">
    <property type="entry name" value="Aldehyde Dehydrogenase, Chain A, domain 2"/>
    <property type="match status" value="1"/>
</dbReference>
<dbReference type="AlphaFoldDB" id="A0A7K3LGB9"/>
<gene>
    <name evidence="6" type="ORF">GWR20_20015</name>
</gene>